<name>A0ACC0DMI3_9PEZI</name>
<accession>A0ACC0DMI3</accession>
<protein>
    <submittedName>
        <fullName evidence="1">Uncharacterized protein</fullName>
    </submittedName>
</protein>
<proteinExistence type="predicted"/>
<evidence type="ECO:0000313" key="1">
    <source>
        <dbReference type="EMBL" id="KAI6093959.1"/>
    </source>
</evidence>
<dbReference type="Proteomes" id="UP001497680">
    <property type="component" value="Unassembled WGS sequence"/>
</dbReference>
<keyword evidence="2" id="KW-1185">Reference proteome</keyword>
<reference evidence="1 2" key="1">
    <citation type="journal article" date="2022" name="New Phytol.">
        <title>Ecological generalism drives hyperdiversity of secondary metabolite gene clusters in xylarialean endophytes.</title>
        <authorList>
            <person name="Franco M.E.E."/>
            <person name="Wisecaver J.H."/>
            <person name="Arnold A.E."/>
            <person name="Ju Y.M."/>
            <person name="Slot J.C."/>
            <person name="Ahrendt S."/>
            <person name="Moore L.P."/>
            <person name="Eastman K.E."/>
            <person name="Scott K."/>
            <person name="Konkel Z."/>
            <person name="Mondo S.J."/>
            <person name="Kuo A."/>
            <person name="Hayes R.D."/>
            <person name="Haridas S."/>
            <person name="Andreopoulos B."/>
            <person name="Riley R."/>
            <person name="LaButti K."/>
            <person name="Pangilinan J."/>
            <person name="Lipzen A."/>
            <person name="Amirebrahimi M."/>
            <person name="Yan J."/>
            <person name="Adam C."/>
            <person name="Keymanesh K."/>
            <person name="Ng V."/>
            <person name="Louie K."/>
            <person name="Northen T."/>
            <person name="Drula E."/>
            <person name="Henrissat B."/>
            <person name="Hsieh H.M."/>
            <person name="Youens-Clark K."/>
            <person name="Lutzoni F."/>
            <person name="Miadlikowska J."/>
            <person name="Eastwood D.C."/>
            <person name="Hamelin R.C."/>
            <person name="Grigoriev I.V."/>
            <person name="U'Ren J.M."/>
        </authorList>
    </citation>
    <scope>NUCLEOTIDE SEQUENCE [LARGE SCALE GENOMIC DNA]</scope>
    <source>
        <strain evidence="1 2">ER1909</strain>
    </source>
</reference>
<comment type="caution">
    <text evidence="1">The sequence shown here is derived from an EMBL/GenBank/DDBJ whole genome shotgun (WGS) entry which is preliminary data.</text>
</comment>
<gene>
    <name evidence="1" type="ORF">F4821DRAFT_221824</name>
</gene>
<organism evidence="1 2">
    <name type="scientific">Hypoxylon rubiginosum</name>
    <dbReference type="NCBI Taxonomy" id="110542"/>
    <lineage>
        <taxon>Eukaryota</taxon>
        <taxon>Fungi</taxon>
        <taxon>Dikarya</taxon>
        <taxon>Ascomycota</taxon>
        <taxon>Pezizomycotina</taxon>
        <taxon>Sordariomycetes</taxon>
        <taxon>Xylariomycetidae</taxon>
        <taxon>Xylariales</taxon>
        <taxon>Hypoxylaceae</taxon>
        <taxon>Hypoxylon</taxon>
    </lineage>
</organism>
<evidence type="ECO:0000313" key="2">
    <source>
        <dbReference type="Proteomes" id="UP001497680"/>
    </source>
</evidence>
<sequence>MSATVSWAEENGVWRRRLGGMEAFYLALASPEGQPVHWMVGCCVALSYHGKDDVDIAHEIRRAWTATRLNLPSVASVIDRAAGEIVVAGDTSSNSIDEWLSRSFQVHDNASANNLFSGFKSQLYVTLHFLRGPSQLLVQAPHVLLDGRGMLHLLHSLFTTLADRQTSTPTPKIPSSLTSPYDTWLGLSQGPSEKNLQAAQSIFGAFLGQQQPIRLPGIVFDDPPQLGTHVELTITEHATKSIIAACKQKGITVTSAWHAALAMATKAIQSAAGENGTSFVQFTTIDLRRWFPPQFRPRQDSVGSLQTALPFALDLERDDTFEALGRTLHDYYKDPFAFAGHDFNYLTPYMAASKQLLEAGAVPPSSTPSLSSMGVVEELLAREYGDWELTDFWISSTMLTGDIQMYLWTFRGRMTFSVCYNEGFYDIQEVNALLEETKRQLLAGLGIQQAV</sequence>
<dbReference type="EMBL" id="MU394280">
    <property type="protein sequence ID" value="KAI6093959.1"/>
    <property type="molecule type" value="Genomic_DNA"/>
</dbReference>